<evidence type="ECO:0000313" key="3">
    <source>
        <dbReference type="EMBL" id="OIR20396.1"/>
    </source>
</evidence>
<sequence>MKINMDEPDIDGTLPGQRYGEEEESTTVNDEIRRDEDAPPEPRYSDDYDYDTYSSDSNLLGSSDAAALKEKLSLIAGASLMALFAYFHFVIEWKGNAFYYSAAVSLLVAVTTWFYMRGSSTMDPVRANFLAGALAGVSVIVVYQGLSSDVDVMEMLFSGLLAGITSSSLMKASN</sequence>
<feature type="transmembrane region" description="Helical" evidence="2">
    <location>
        <begin position="97"/>
        <end position="115"/>
    </location>
</feature>
<comment type="caution">
    <text evidence="3">The sequence shown here is derived from an EMBL/GenBank/DDBJ whole genome shotgun (WGS) entry which is preliminary data.</text>
</comment>
<evidence type="ECO:0000256" key="2">
    <source>
        <dbReference type="SAM" id="Phobius"/>
    </source>
</evidence>
<feature type="compositionally biased region" description="Acidic residues" evidence="1">
    <location>
        <begin position="1"/>
        <end position="10"/>
    </location>
</feature>
<evidence type="ECO:0000256" key="1">
    <source>
        <dbReference type="SAM" id="MobiDB-lite"/>
    </source>
</evidence>
<name>A0A1J5U2X8_9ARCH</name>
<organism evidence="3 4">
    <name type="scientific">Marine Group III euryarchaeote CG-Bathy1</name>
    <dbReference type="NCBI Taxonomy" id="1889001"/>
    <lineage>
        <taxon>Archaea</taxon>
        <taxon>Methanobacteriati</taxon>
        <taxon>Thermoplasmatota</taxon>
        <taxon>Thermoplasmata</taxon>
        <taxon>Candidatus Thermoprofundales</taxon>
    </lineage>
</organism>
<keyword evidence="2" id="KW-1133">Transmembrane helix</keyword>
<feature type="transmembrane region" description="Helical" evidence="2">
    <location>
        <begin position="72"/>
        <end position="91"/>
    </location>
</feature>
<keyword evidence="2" id="KW-0812">Transmembrane</keyword>
<feature type="region of interest" description="Disordered" evidence="1">
    <location>
        <begin position="1"/>
        <end position="47"/>
    </location>
</feature>
<reference evidence="3 4" key="1">
    <citation type="submission" date="2016-08" db="EMBL/GenBank/DDBJ databases">
        <title>New Insights into Marine Group III Euryarchaeota, from dark to light.</title>
        <authorList>
            <person name="Haro-Moreno J.M."/>
            <person name="Rodriguez-Valera F."/>
            <person name="Lopez-Garcia P."/>
            <person name="Moreira D."/>
            <person name="Martin-Cuadrado A.B."/>
        </authorList>
    </citation>
    <scope>NUCLEOTIDE SEQUENCE [LARGE SCALE GENOMIC DNA]</scope>
    <source>
        <strain evidence="3">CG-Bathy1</strain>
    </source>
</reference>
<protein>
    <submittedName>
        <fullName evidence="3">Uncharacterized protein</fullName>
    </submittedName>
</protein>
<dbReference type="AlphaFoldDB" id="A0A1J5U2X8"/>
<accession>A0A1J5U2X8</accession>
<evidence type="ECO:0000313" key="4">
    <source>
        <dbReference type="Proteomes" id="UP000183815"/>
    </source>
</evidence>
<gene>
    <name evidence="3" type="ORF">BEU04_00930</name>
</gene>
<dbReference type="Proteomes" id="UP000183815">
    <property type="component" value="Unassembled WGS sequence"/>
</dbReference>
<feature type="transmembrane region" description="Helical" evidence="2">
    <location>
        <begin position="127"/>
        <end position="146"/>
    </location>
</feature>
<keyword evidence="2" id="KW-0472">Membrane</keyword>
<dbReference type="EMBL" id="MIYU01000001">
    <property type="protein sequence ID" value="OIR20396.1"/>
    <property type="molecule type" value="Genomic_DNA"/>
</dbReference>
<proteinExistence type="predicted"/>